<gene>
    <name evidence="1" type="ORF">ENSA5_07000</name>
</gene>
<evidence type="ECO:0000313" key="1">
    <source>
        <dbReference type="EMBL" id="PRQ04469.1"/>
    </source>
</evidence>
<evidence type="ECO:0000313" key="2">
    <source>
        <dbReference type="Proteomes" id="UP000237968"/>
    </source>
</evidence>
<comment type="caution">
    <text evidence="1">The sequence shown here is derived from an EMBL/GenBank/DDBJ whole genome shotgun (WGS) entry which is preliminary data.</text>
</comment>
<reference evidence="1 2" key="1">
    <citation type="submission" date="2018-03" db="EMBL/GenBank/DDBJ databases">
        <title>Draft Genome Sequences of the Obligatory Marine Myxobacteria Enhygromyxa salina SWB005.</title>
        <authorList>
            <person name="Poehlein A."/>
            <person name="Moghaddam J.A."/>
            <person name="Harms H."/>
            <person name="Alanjari M."/>
            <person name="Koenig G.M."/>
            <person name="Daniel R."/>
            <person name="Schaeberle T.F."/>
        </authorList>
    </citation>
    <scope>NUCLEOTIDE SEQUENCE [LARGE SCALE GENOMIC DNA]</scope>
    <source>
        <strain evidence="1 2">SWB005</strain>
    </source>
</reference>
<protein>
    <submittedName>
        <fullName evidence="1">Uncharacterized protein</fullName>
    </submittedName>
</protein>
<accession>A0A2S9YH89</accession>
<keyword evidence="2" id="KW-1185">Reference proteome</keyword>
<name>A0A2S9YH89_9BACT</name>
<dbReference type="Proteomes" id="UP000237968">
    <property type="component" value="Unassembled WGS sequence"/>
</dbReference>
<sequence>MAAHHELPHAELESLLDQPETYTQLLGEYAGPMSLGITIDEFTGEPCLLLRVADAGVVRRRELEVGGHMVRVLVRPGFVAPRPG</sequence>
<dbReference type="AlphaFoldDB" id="A0A2S9YH89"/>
<proteinExistence type="predicted"/>
<dbReference type="RefSeq" id="WP_146155288.1">
    <property type="nucleotide sequence ID" value="NZ_PVNK01000037.1"/>
</dbReference>
<dbReference type="EMBL" id="PVNK01000037">
    <property type="protein sequence ID" value="PRQ04469.1"/>
    <property type="molecule type" value="Genomic_DNA"/>
</dbReference>
<organism evidence="1 2">
    <name type="scientific">Enhygromyxa salina</name>
    <dbReference type="NCBI Taxonomy" id="215803"/>
    <lineage>
        <taxon>Bacteria</taxon>
        <taxon>Pseudomonadati</taxon>
        <taxon>Myxococcota</taxon>
        <taxon>Polyangia</taxon>
        <taxon>Nannocystales</taxon>
        <taxon>Nannocystaceae</taxon>
        <taxon>Enhygromyxa</taxon>
    </lineage>
</organism>